<evidence type="ECO:0000256" key="1">
    <source>
        <dbReference type="ARBA" id="ARBA00022670"/>
    </source>
</evidence>
<dbReference type="Pfam" id="PF00089">
    <property type="entry name" value="Trypsin"/>
    <property type="match status" value="1"/>
</dbReference>
<keyword evidence="4 5" id="KW-1015">Disulfide bond</keyword>
<dbReference type="InterPro" id="IPR001314">
    <property type="entry name" value="Peptidase_S1A"/>
</dbReference>
<feature type="disulfide bond" evidence="5">
    <location>
        <begin position="1639"/>
        <end position="1654"/>
    </location>
</feature>
<dbReference type="InterPro" id="IPR033116">
    <property type="entry name" value="TRYPSIN_SER"/>
</dbReference>
<dbReference type="Pfam" id="PF00629">
    <property type="entry name" value="MAM"/>
    <property type="match status" value="2"/>
</dbReference>
<evidence type="ECO:0000313" key="11">
    <source>
        <dbReference type="EMBL" id="GFS18555.1"/>
    </source>
</evidence>
<dbReference type="GO" id="GO:0006508">
    <property type="term" value="P:proteolysis"/>
    <property type="evidence" value="ECO:0007669"/>
    <property type="project" value="UniProtKB-KW"/>
</dbReference>
<feature type="region of interest" description="Disordered" evidence="7">
    <location>
        <begin position="1387"/>
        <end position="1416"/>
    </location>
</feature>
<evidence type="ECO:0000256" key="6">
    <source>
        <dbReference type="RuleBase" id="RU363034"/>
    </source>
</evidence>
<dbReference type="Pfam" id="PF00057">
    <property type="entry name" value="Ldl_recept_a"/>
    <property type="match status" value="2"/>
</dbReference>
<dbReference type="CDD" id="cd00041">
    <property type="entry name" value="CUB"/>
    <property type="match status" value="4"/>
</dbReference>
<dbReference type="InterPro" id="IPR043504">
    <property type="entry name" value="Peptidase_S1_PA_chymotrypsin"/>
</dbReference>
<feature type="compositionally biased region" description="Polar residues" evidence="7">
    <location>
        <begin position="1231"/>
        <end position="1243"/>
    </location>
</feature>
<keyword evidence="1 6" id="KW-0645">Protease</keyword>
<dbReference type="InterPro" id="IPR000998">
    <property type="entry name" value="MAM_dom"/>
</dbReference>
<comment type="caution">
    <text evidence="5">Lacks conserved residue(s) required for the propagation of feature annotation.</text>
</comment>
<dbReference type="GO" id="GO:0004252">
    <property type="term" value="F:serine-type endopeptidase activity"/>
    <property type="evidence" value="ECO:0007669"/>
    <property type="project" value="InterPro"/>
</dbReference>
<dbReference type="SUPFAM" id="SSF57424">
    <property type="entry name" value="LDL receptor-like module"/>
    <property type="match status" value="2"/>
</dbReference>
<evidence type="ECO:0000259" key="8">
    <source>
        <dbReference type="PROSITE" id="PS01180"/>
    </source>
</evidence>
<dbReference type="InterPro" id="IPR002172">
    <property type="entry name" value="LDrepeatLR_classA_rpt"/>
</dbReference>
<dbReference type="SUPFAM" id="SSF49854">
    <property type="entry name" value="Spermadhesin, CUB domain"/>
    <property type="match status" value="5"/>
</dbReference>
<evidence type="ECO:0000256" key="7">
    <source>
        <dbReference type="SAM" id="MobiDB-lite"/>
    </source>
</evidence>
<feature type="disulfide bond" evidence="5">
    <location>
        <begin position="1676"/>
        <end position="1691"/>
    </location>
</feature>
<gene>
    <name evidence="11" type="ORF">ElyMa_005008900</name>
</gene>
<dbReference type="SMART" id="SM00137">
    <property type="entry name" value="MAM"/>
    <property type="match status" value="1"/>
</dbReference>
<feature type="region of interest" description="Disordered" evidence="7">
    <location>
        <begin position="1132"/>
        <end position="1155"/>
    </location>
</feature>
<dbReference type="SUPFAM" id="SSF49899">
    <property type="entry name" value="Concanavalin A-like lectins/glucanases"/>
    <property type="match status" value="2"/>
</dbReference>
<feature type="domain" description="MAM" evidence="9">
    <location>
        <begin position="2004"/>
        <end position="2167"/>
    </location>
</feature>
<dbReference type="PROSITE" id="PS00134">
    <property type="entry name" value="TRYPSIN_HIS"/>
    <property type="match status" value="1"/>
</dbReference>
<feature type="domain" description="CUB" evidence="8">
    <location>
        <begin position="1488"/>
        <end position="1610"/>
    </location>
</feature>
<feature type="domain" description="Peptidase S1" evidence="10">
    <location>
        <begin position="1765"/>
        <end position="1999"/>
    </location>
</feature>
<feature type="compositionally biased region" description="Low complexity" evidence="7">
    <location>
        <begin position="1387"/>
        <end position="1401"/>
    </location>
</feature>
<feature type="disulfide bond" evidence="5">
    <location>
        <begin position="1657"/>
        <end position="1669"/>
    </location>
</feature>
<feature type="domain" description="CUB" evidence="8">
    <location>
        <begin position="757"/>
        <end position="881"/>
    </location>
</feature>
<feature type="region of interest" description="Disordered" evidence="7">
    <location>
        <begin position="1055"/>
        <end position="1085"/>
    </location>
</feature>
<evidence type="ECO:0000256" key="5">
    <source>
        <dbReference type="PROSITE-ProRule" id="PRU00124"/>
    </source>
</evidence>
<dbReference type="CDD" id="cd00190">
    <property type="entry name" value="Tryp_SPc"/>
    <property type="match status" value="1"/>
</dbReference>
<feature type="region of interest" description="Disordered" evidence="7">
    <location>
        <begin position="1268"/>
        <end position="1292"/>
    </location>
</feature>
<dbReference type="PANTHER" id="PTHR24252:SF7">
    <property type="entry name" value="HYALIN"/>
    <property type="match status" value="1"/>
</dbReference>
<feature type="region of interest" description="Disordered" evidence="7">
    <location>
        <begin position="1219"/>
        <end position="1243"/>
    </location>
</feature>
<dbReference type="Pfam" id="PF00431">
    <property type="entry name" value="CUB"/>
    <property type="match status" value="4"/>
</dbReference>
<dbReference type="InterPro" id="IPR035914">
    <property type="entry name" value="Sperma_CUB_dom_sf"/>
</dbReference>
<dbReference type="InterPro" id="IPR001254">
    <property type="entry name" value="Trypsin_dom"/>
</dbReference>
<organism evidence="11 12">
    <name type="scientific">Elysia marginata</name>
    <dbReference type="NCBI Taxonomy" id="1093978"/>
    <lineage>
        <taxon>Eukaryota</taxon>
        <taxon>Metazoa</taxon>
        <taxon>Spiralia</taxon>
        <taxon>Lophotrochozoa</taxon>
        <taxon>Mollusca</taxon>
        <taxon>Gastropoda</taxon>
        <taxon>Heterobranchia</taxon>
        <taxon>Euthyneura</taxon>
        <taxon>Panpulmonata</taxon>
        <taxon>Sacoglossa</taxon>
        <taxon>Placobranchoidea</taxon>
        <taxon>Plakobranchidae</taxon>
        <taxon>Elysia</taxon>
    </lineage>
</organism>
<evidence type="ECO:0000259" key="10">
    <source>
        <dbReference type="PROSITE" id="PS50240"/>
    </source>
</evidence>
<dbReference type="PROSITE" id="PS01209">
    <property type="entry name" value="LDLRA_1"/>
    <property type="match status" value="1"/>
</dbReference>
<evidence type="ECO:0000256" key="2">
    <source>
        <dbReference type="ARBA" id="ARBA00022801"/>
    </source>
</evidence>
<dbReference type="PANTHER" id="PTHR24252">
    <property type="entry name" value="ACROSIN-RELATED"/>
    <property type="match status" value="1"/>
</dbReference>
<dbReference type="Proteomes" id="UP000762676">
    <property type="component" value="Unassembled WGS sequence"/>
</dbReference>
<protein>
    <submittedName>
        <fullName evidence="11">Suppressor of tumorigenicity 14 protein homolog</fullName>
    </submittedName>
</protein>
<dbReference type="PROSITE" id="PS00135">
    <property type="entry name" value="TRYPSIN_SER"/>
    <property type="match status" value="1"/>
</dbReference>
<dbReference type="InterPro" id="IPR009003">
    <property type="entry name" value="Peptidase_S1_PA"/>
</dbReference>
<name>A0AAV4J858_9GAST</name>
<dbReference type="Gene3D" id="4.10.400.10">
    <property type="entry name" value="Low-density Lipoprotein Receptor"/>
    <property type="match status" value="2"/>
</dbReference>
<dbReference type="SMART" id="SM00192">
    <property type="entry name" value="LDLa"/>
    <property type="match status" value="2"/>
</dbReference>
<dbReference type="Gene3D" id="2.60.120.290">
    <property type="entry name" value="Spermadhesin, CUB domain"/>
    <property type="match status" value="4"/>
</dbReference>
<feature type="domain" description="MAM" evidence="9">
    <location>
        <begin position="2171"/>
        <end position="2325"/>
    </location>
</feature>
<proteinExistence type="predicted"/>
<dbReference type="EMBL" id="BMAT01010020">
    <property type="protein sequence ID" value="GFS18555.1"/>
    <property type="molecule type" value="Genomic_DNA"/>
</dbReference>
<dbReference type="PROSITE" id="PS01180">
    <property type="entry name" value="CUB"/>
    <property type="match status" value="4"/>
</dbReference>
<dbReference type="Gene3D" id="2.60.120.200">
    <property type="match status" value="2"/>
</dbReference>
<evidence type="ECO:0000259" key="9">
    <source>
        <dbReference type="PROSITE" id="PS50060"/>
    </source>
</evidence>
<keyword evidence="12" id="KW-1185">Reference proteome</keyword>
<dbReference type="Gene3D" id="2.40.10.10">
    <property type="entry name" value="Trypsin-like serine proteases"/>
    <property type="match status" value="2"/>
</dbReference>
<keyword evidence="2 6" id="KW-0378">Hydrolase</keyword>
<dbReference type="FunFam" id="2.60.120.290:FF:000005">
    <property type="entry name" value="Procollagen C-endopeptidase enhancer 1"/>
    <property type="match status" value="1"/>
</dbReference>
<dbReference type="GO" id="GO:0007340">
    <property type="term" value="P:acrosome reaction"/>
    <property type="evidence" value="ECO:0007669"/>
    <property type="project" value="TreeGrafter"/>
</dbReference>
<dbReference type="PRINTS" id="PR00722">
    <property type="entry name" value="CHYMOTRYPSIN"/>
</dbReference>
<feature type="compositionally biased region" description="Low complexity" evidence="7">
    <location>
        <begin position="1219"/>
        <end position="1230"/>
    </location>
</feature>
<dbReference type="PROSITE" id="PS50068">
    <property type="entry name" value="LDLRA_2"/>
    <property type="match status" value="2"/>
</dbReference>
<dbReference type="PROSITE" id="PS50060">
    <property type="entry name" value="MAM_2"/>
    <property type="match status" value="2"/>
</dbReference>
<evidence type="ECO:0000313" key="12">
    <source>
        <dbReference type="Proteomes" id="UP000762676"/>
    </source>
</evidence>
<dbReference type="InterPro" id="IPR023415">
    <property type="entry name" value="LDLR_class-A_CS"/>
</dbReference>
<dbReference type="InterPro" id="IPR036055">
    <property type="entry name" value="LDL_receptor-like_sf"/>
</dbReference>
<feature type="domain" description="CUB" evidence="8">
    <location>
        <begin position="111"/>
        <end position="226"/>
    </location>
</feature>
<keyword evidence="3 6" id="KW-0720">Serine protease</keyword>
<evidence type="ECO:0000256" key="4">
    <source>
        <dbReference type="ARBA" id="ARBA00023157"/>
    </source>
</evidence>
<dbReference type="CDD" id="cd00112">
    <property type="entry name" value="LDLa"/>
    <property type="match status" value="2"/>
</dbReference>
<feature type="disulfide bond" evidence="5">
    <location>
        <begin position="1664"/>
        <end position="1682"/>
    </location>
</feature>
<sequence>MRLEKLHAEFHAFHVGQEAPCDLDKLLVDRSGSCEFRAPIKLCGDLLPQPITSLENILCLRFTSVLMNYTQGFTIRVNVSDASFSSERGHVTTIDPVSAASESGSPSPPVCSEFPVVIWSNTSIHSPNFGKNRRYPRGTQCRWLVSVDSFHKVILRFQAMSLEYHPSCLYDYIRVFEGEELSPTFDLRFCGSALPLPVEFTTSKLIMFSSDQVVQYYGFSASLEFTPLINSTGDSGSTISGENSNVQSSHKHFAASSSISIESSSISLFSADIVTSPSAANPLDSSSMSTIHTSTIFNLPSIPTLLASLSRLFVTPTPTEHVIMSASPLSPSSISKSRQSLFSLSSSSAPPIRTTISDVSSVPTVLPSIFINLRQLTPTPPSLIAEQMPLDVSSLSTPSDVSTSSVSHLEPSSKWPALSISSSSTYSFQKTILPKPTPREGLSGTLLFTPLRTVEPQYLSKIALISPSQSTTALDNKTARTLSVEHISQTTLNITSSPYASATANESGIVLTSLLNEISANSHINAHANNSVEETFNDKGVDIHPTSSLYFSSRTGTSDGMIVDSENNNNSIINSSTNKNNYSNNINTSNSSNHILYDNSTNNIYSTVAPNVTTTVRNETRLYDVIDICSRTTVDMTSLRDLVIVSPGFKDGETYPPSTRCDLLVRAPPNKTIHGQMMFMDLEQHECAWDWLEVTSRFKMLGRFCGTEQVYFRSEDIVLLTFNSDAVVNKAGFRLYLSGGESAPPEGIEHKQELTMCSAPILSFVTEEEVLVTSPGYIFGSYPTFTECDLRLFTSEQNVLVVRVLDLELEDHPACNYDYVNFLDGVSKFSAALARMCGTAHVRPPTLSGNTIVTSGASLWIHFFSDPVVVRRGFRLGVRSREDKKIDLSISTVPTPRVSIDDELINGNSYALSSVVGNTISSSSIYPSIASSSPTLSISPTITAGVTKPKYINAIEKGSSTTITVAEPKETNTFTAPDSEQATTITSSIYKSANIFSTSDPGTTISTTTEPTSTDDISEHTSFYISTAEPKTTTSKTETATTAINTEFTTTKNVTESTNITTTTETTTATSTTQPTTKTTRSGATTITTSSRIKTTFEPTNANVIESSTDTYSSGESKTTTTAIENATNNRFNFSTSNNISEPQNTTVTEPTTNLTNTEPTVKAITARRPSTTATAWSTNISYFKLTTTATGDKPQTTKNINSESVITPVNNTNLETTSITSTESETRTNPSNVATGTSTDYKTLNVTDTPNLIDTKTSIEKEKMGSTTNKTFTFPTPYPVNTMRDPTSTPNIESTLNTAVKIITTSTANSANPNTDELTTAATNNSTITNSATIATPFHTTTAINNITTTDSATYTTVVHTTSAAKNSTNTDSATIAAPLYTTAATNNTSSTDSATSTTDVHTSQESDSPTITDNVNSSMIVHTTTATNYSTSTDSANSDVSARATTATNDRITTASTNSTTDVHTLATTTDPTAITTDKPYEEAKCGGDPVVLSNQSGTIIYPGQSGETNYTSNTICIWIIEGGKGKNISFHFVRLDIEDHPSCIYDFLEVYEIKSTHAHIENKKLLGRFCGSTLPGNITSAGERLEVKFSSDRMVTGKGFEIEFTVSEVDEAFVDCPYGRVACRSSTLCIPTHWLCDGEIDCPRADDEEHCDACPVDQFSCSDATCVSLHHVCDGVAHCTYGEDELDCVQIGAESLMIRMKGAWFPVCAPQEAELALDDPIAEWACEVMGHRSSCESKQVLVVQCDERDCGRRGTQLPQPYVLGSTSSVDGQWPWMVAIFSGDDFRCGGTLISAHWVVTAGHCVYNLINSPQTTTVVLGHVNIVSRGLTRRRVTEIVMHPENNYIYENDIALLRLQGEAEVSEEVRPLCLPHKVKVRSPKTPCYVAGWGVRDKKKIFVSELSPILQHAKLRLWTQSNCEAVYPNRIKSSMICAGYQHGEVDACKGDSGGPLMCLSRPDQWELVGVVSWGEGCGQLGKPGVYTRVDSFLYWIQESTRLYESVSCDFEHPTICGYSARSEGSFLWSRRVGGVHFPARPMIDRTFRNTSGHYIYAHIPYGQTAKTALLLSPPITNETGTSGTSCLRFHVIFYSCGQCTLAVRAIDTLGNESVPLARFSDASLEKWMRVVVELPINAAHAQFSAYSGSYSGGGVGLDDVAVFPGKCQELQALNCEFDDVNTADHALCGYHQDNTDDFDWQVTSDNSSDGFVRASLVTGSKGYKARFVSTSFKNEASVCFKIRFRVSDADDSGTLQICKQLTFRGNNVFDCSIWTSDRHKLQGGWQTVQLSVPPAFLRYSLVFEATRGSVLGYVDVDSVHRQDGDCL</sequence>
<feature type="domain" description="CUB" evidence="8">
    <location>
        <begin position="629"/>
        <end position="740"/>
    </location>
</feature>
<feature type="compositionally biased region" description="Polar residues" evidence="7">
    <location>
        <begin position="1402"/>
        <end position="1416"/>
    </location>
</feature>
<evidence type="ECO:0000256" key="3">
    <source>
        <dbReference type="ARBA" id="ARBA00022825"/>
    </source>
</evidence>
<dbReference type="GO" id="GO:0016020">
    <property type="term" value="C:membrane"/>
    <property type="evidence" value="ECO:0007669"/>
    <property type="project" value="InterPro"/>
</dbReference>
<dbReference type="SUPFAM" id="SSF50494">
    <property type="entry name" value="Trypsin-like serine proteases"/>
    <property type="match status" value="1"/>
</dbReference>
<dbReference type="PROSITE" id="PS50240">
    <property type="entry name" value="TRYPSIN_DOM"/>
    <property type="match status" value="1"/>
</dbReference>
<dbReference type="SMART" id="SM00042">
    <property type="entry name" value="CUB"/>
    <property type="match status" value="4"/>
</dbReference>
<reference evidence="11 12" key="1">
    <citation type="journal article" date="2021" name="Elife">
        <title>Chloroplast acquisition without the gene transfer in kleptoplastic sea slugs, Plakobranchus ocellatus.</title>
        <authorList>
            <person name="Maeda T."/>
            <person name="Takahashi S."/>
            <person name="Yoshida T."/>
            <person name="Shimamura S."/>
            <person name="Takaki Y."/>
            <person name="Nagai Y."/>
            <person name="Toyoda A."/>
            <person name="Suzuki Y."/>
            <person name="Arimoto A."/>
            <person name="Ishii H."/>
            <person name="Satoh N."/>
            <person name="Nishiyama T."/>
            <person name="Hasebe M."/>
            <person name="Maruyama T."/>
            <person name="Minagawa J."/>
            <person name="Obokata J."/>
            <person name="Shigenobu S."/>
        </authorList>
    </citation>
    <scope>NUCLEOTIDE SEQUENCE [LARGE SCALE GENOMIC DNA]</scope>
</reference>
<dbReference type="InterPro" id="IPR018114">
    <property type="entry name" value="TRYPSIN_HIS"/>
</dbReference>
<accession>A0AAV4J858</accession>
<dbReference type="FunFam" id="2.40.10.10:FF:000003">
    <property type="entry name" value="Transmembrane serine protease 3"/>
    <property type="match status" value="1"/>
</dbReference>
<dbReference type="InterPro" id="IPR013320">
    <property type="entry name" value="ConA-like_dom_sf"/>
</dbReference>
<dbReference type="SMART" id="SM00020">
    <property type="entry name" value="Tryp_SPc"/>
    <property type="match status" value="1"/>
</dbReference>
<dbReference type="InterPro" id="IPR000859">
    <property type="entry name" value="CUB_dom"/>
</dbReference>
<comment type="caution">
    <text evidence="11">The sequence shown here is derived from an EMBL/GenBank/DDBJ whole genome shotgun (WGS) entry which is preliminary data.</text>
</comment>